<dbReference type="SUPFAM" id="SSF56935">
    <property type="entry name" value="Porins"/>
    <property type="match status" value="1"/>
</dbReference>
<keyword evidence="2" id="KW-0472">Membrane</keyword>
<name>A0A178ILQ4_9BACT</name>
<dbReference type="Pfam" id="PF07715">
    <property type="entry name" value="Plug"/>
    <property type="match status" value="1"/>
</dbReference>
<dbReference type="GO" id="GO:0030246">
    <property type="term" value="F:carbohydrate binding"/>
    <property type="evidence" value="ECO:0007669"/>
    <property type="project" value="InterPro"/>
</dbReference>
<evidence type="ECO:0000313" key="5">
    <source>
        <dbReference type="EMBL" id="OAM90195.1"/>
    </source>
</evidence>
<evidence type="ECO:0000313" key="6">
    <source>
        <dbReference type="Proteomes" id="UP000078486"/>
    </source>
</evidence>
<dbReference type="Gene3D" id="2.170.130.10">
    <property type="entry name" value="TonB-dependent receptor, plug domain"/>
    <property type="match status" value="1"/>
</dbReference>
<evidence type="ECO:0000256" key="1">
    <source>
        <dbReference type="ARBA" id="ARBA00004442"/>
    </source>
</evidence>
<dbReference type="STRING" id="1184151.AW736_09420"/>
<keyword evidence="3" id="KW-0998">Cell outer membrane</keyword>
<dbReference type="Gene3D" id="2.60.40.1120">
    <property type="entry name" value="Carboxypeptidase-like, regulatory domain"/>
    <property type="match status" value="1"/>
</dbReference>
<dbReference type="InterPro" id="IPR012910">
    <property type="entry name" value="Plug_dom"/>
</dbReference>
<comment type="caution">
    <text evidence="5">The sequence shown here is derived from an EMBL/GenBank/DDBJ whole genome shotgun (WGS) entry which is preliminary data.</text>
</comment>
<gene>
    <name evidence="5" type="ORF">AW736_09420</name>
</gene>
<dbReference type="InterPro" id="IPR013784">
    <property type="entry name" value="Carb-bd-like_fold"/>
</dbReference>
<comment type="subcellular location">
    <subcellularLocation>
        <location evidence="1">Cell outer membrane</location>
    </subcellularLocation>
</comment>
<dbReference type="InterPro" id="IPR036942">
    <property type="entry name" value="Beta-barrel_TonB_sf"/>
</dbReference>
<dbReference type="InterPro" id="IPR037066">
    <property type="entry name" value="Plug_dom_sf"/>
</dbReference>
<sequence>MKNVRVSLEGTNRVAFTDSLGTYYFADVPAGSARVRAEHAGFEPGIGSVTVETGKTAALDIDISMAESGKPSGKDEVVVLETFVVSGQALLGAAIAEQEQRHAIGMTSVVSTEQYGPNATGNIGEFMRNIAGVSIGVGDGGDAGSISLSGAGSGYVPVTLGGMEVASVSSGGNDRSVEVQQLNMNNISRIEITFARRPDVPGKALKGSVNAVPRGAFEQKRSSFSFNTNVIFHEDEFTVKKTSGPLYEPTRKVKPSWNFAYIVPVNKNFGFTLSGFYTFRFNMDVAHTYNWRGIEQPYSRDSSGNYPPPNVPNPYAAPYPSMYGSRITSNINDSTGGALSLDWRISRADRLRFDFSYQSNDRAEGYRTNEYKLEEGFDTAASTLTHFEANGYLRIMAGTRRRQDTVLQPQLHYWHLGRLWKIEAAASMSRADQKYTDMSNGYFRSAYADRFRVRIAMDKDDNALVPHNIEVVDSLTNDPVDSRSLDEYIITDIQSRPEKTWREGREVMTYAQRFLSVFGVPSFLKAGFHLQQELRDYKPQSRNFYYLGPDGLRPPSNADRNPYATDQDAGPFKDPSFTQAAKLLGQRSDYPHNGLIYNFYQQRPDYFEEVSMATSWDNPKRFSRYAEETVSAGYLRAHFGPWNTSIGEFELTGGTRYEYTHILGTGGLQVPASGGTPAYWIERGNSNIVNFDHWFRSVNGSWRFGANKEWILRAAYFTSIGRPNFEVYNGTIILPDPLSVPTSTSNRVELAGNSLLKPWTAKTLTAQLEYYNKWGGWFRVTLDETVYKNRFYWDSYPLTDELRQQYDIGPEYMGFYVSVQKNSAYDFTTDSLRVELSQSFDKFLPRFIGVRIGGSGEWRVKSGVDESRMTGSEFAPRAFKANAELKFRKSGREILKLGGNLDYTSEYVRDSMETAQNLEPGVMGWRVARRQVNVFLEFPLSKNLRFIASCDNVTNDAVYDYAKGPSTPNALHPTWVTYYGRRFNFFINGKF</sequence>
<proteinExistence type="predicted"/>
<keyword evidence="6" id="KW-1185">Reference proteome</keyword>
<dbReference type="SUPFAM" id="SSF49452">
    <property type="entry name" value="Starch-binding domain-like"/>
    <property type="match status" value="1"/>
</dbReference>
<protein>
    <recommendedName>
        <fullName evidence="4">TonB-dependent receptor plug domain-containing protein</fullName>
    </recommendedName>
</protein>
<dbReference type="Pfam" id="PF13620">
    <property type="entry name" value="CarboxypepD_reg"/>
    <property type="match status" value="1"/>
</dbReference>
<organism evidence="5 6">
    <name type="scientific">Termitidicoccus mucosus</name>
    <dbReference type="NCBI Taxonomy" id="1184151"/>
    <lineage>
        <taxon>Bacteria</taxon>
        <taxon>Pseudomonadati</taxon>
        <taxon>Verrucomicrobiota</taxon>
        <taxon>Opitutia</taxon>
        <taxon>Opitutales</taxon>
        <taxon>Opitutaceae</taxon>
        <taxon>Termitidicoccus</taxon>
    </lineage>
</organism>
<dbReference type="EMBL" id="LRRQ01000074">
    <property type="protein sequence ID" value="OAM90195.1"/>
    <property type="molecule type" value="Genomic_DNA"/>
</dbReference>
<reference evidence="5 6" key="1">
    <citation type="submission" date="2016-01" db="EMBL/GenBank/DDBJ databases">
        <title>High potential of lignocellulose degradation of a new Verrucomicrobia species.</title>
        <authorList>
            <person name="Wang Y."/>
            <person name="Shi Y."/>
            <person name="Qiu Z."/>
            <person name="Liu S."/>
            <person name="Yang H."/>
        </authorList>
    </citation>
    <scope>NUCLEOTIDE SEQUENCE [LARGE SCALE GENOMIC DNA]</scope>
    <source>
        <strain evidence="5 6">TSB47</strain>
    </source>
</reference>
<dbReference type="AlphaFoldDB" id="A0A178ILQ4"/>
<dbReference type="GO" id="GO:0009279">
    <property type="term" value="C:cell outer membrane"/>
    <property type="evidence" value="ECO:0007669"/>
    <property type="project" value="UniProtKB-SubCell"/>
</dbReference>
<dbReference type="Gene3D" id="2.40.170.20">
    <property type="entry name" value="TonB-dependent receptor, beta-barrel domain"/>
    <property type="match status" value="1"/>
</dbReference>
<dbReference type="PANTHER" id="PTHR40980">
    <property type="entry name" value="PLUG DOMAIN-CONTAINING PROTEIN"/>
    <property type="match status" value="1"/>
</dbReference>
<feature type="domain" description="TonB-dependent receptor plug" evidence="4">
    <location>
        <begin position="101"/>
        <end position="192"/>
    </location>
</feature>
<evidence type="ECO:0000256" key="3">
    <source>
        <dbReference type="ARBA" id="ARBA00023237"/>
    </source>
</evidence>
<dbReference type="Proteomes" id="UP000078486">
    <property type="component" value="Unassembled WGS sequence"/>
</dbReference>
<dbReference type="PANTHER" id="PTHR40980:SF4">
    <property type="entry name" value="TONB-DEPENDENT RECEPTOR-LIKE BETA-BARREL DOMAIN-CONTAINING PROTEIN"/>
    <property type="match status" value="1"/>
</dbReference>
<evidence type="ECO:0000259" key="4">
    <source>
        <dbReference type="Pfam" id="PF07715"/>
    </source>
</evidence>
<evidence type="ECO:0000256" key="2">
    <source>
        <dbReference type="ARBA" id="ARBA00023136"/>
    </source>
</evidence>
<accession>A0A178ILQ4</accession>